<sequence>MKILTLAAAFAALSMTPATALDFDNLSEAERSAFRAEVRAYLLDNPEVIIEAVEQLESRQAQDQAAQDAALVSANAEDIFDDGYSWVGGNPDGDITLVEFMDYRCGYCRRAFPEVEELIASDGNIRLIVKEFPILGEDSMLSSRFAVAVKQMEGDDAYKSAHDALMTLKSEVTPTALERLADNLGMDANAILEHMDSPEVTEEIRQTRALAQRLQITGTPTFVMEDQLLRGYLPLDNMRALVAQKRQD</sequence>
<evidence type="ECO:0000313" key="7">
    <source>
        <dbReference type="EMBL" id="SEO69307.1"/>
    </source>
</evidence>
<keyword evidence="7" id="KW-0413">Isomerase</keyword>
<dbReference type="Pfam" id="PF01323">
    <property type="entry name" value="DSBA"/>
    <property type="match status" value="1"/>
</dbReference>
<proteinExistence type="predicted"/>
<feature type="domain" description="Thioredoxin" evidence="6">
    <location>
        <begin position="60"/>
        <end position="247"/>
    </location>
</feature>
<keyword evidence="2" id="KW-0560">Oxidoreductase</keyword>
<dbReference type="InterPro" id="IPR041205">
    <property type="entry name" value="ScsC_N"/>
</dbReference>
<evidence type="ECO:0000256" key="5">
    <source>
        <dbReference type="SAM" id="SignalP"/>
    </source>
</evidence>
<dbReference type="PANTHER" id="PTHR13887">
    <property type="entry name" value="GLUTATHIONE S-TRANSFERASE KAPPA"/>
    <property type="match status" value="1"/>
</dbReference>
<dbReference type="EMBL" id="FODS01000009">
    <property type="protein sequence ID" value="SEO69307.1"/>
    <property type="molecule type" value="Genomic_DNA"/>
</dbReference>
<dbReference type="SUPFAM" id="SSF52833">
    <property type="entry name" value="Thioredoxin-like"/>
    <property type="match status" value="1"/>
</dbReference>
<dbReference type="InterPro" id="IPR013766">
    <property type="entry name" value="Thioredoxin_domain"/>
</dbReference>
<accession>A0A1H8RSP5</accession>
<evidence type="ECO:0000256" key="1">
    <source>
        <dbReference type="ARBA" id="ARBA00022729"/>
    </source>
</evidence>
<feature type="chain" id="PRO_5011777798" evidence="5">
    <location>
        <begin position="21"/>
        <end position="248"/>
    </location>
</feature>
<dbReference type="PANTHER" id="PTHR13887:SF14">
    <property type="entry name" value="DISULFIDE BOND FORMATION PROTEIN D"/>
    <property type="match status" value="1"/>
</dbReference>
<evidence type="ECO:0000256" key="3">
    <source>
        <dbReference type="ARBA" id="ARBA00023157"/>
    </source>
</evidence>
<reference evidence="7 8" key="1">
    <citation type="submission" date="2016-10" db="EMBL/GenBank/DDBJ databases">
        <authorList>
            <person name="de Groot N.N."/>
        </authorList>
    </citation>
    <scope>NUCLEOTIDE SEQUENCE [LARGE SCALE GENOMIC DNA]</scope>
    <source>
        <strain evidence="7 8">DSM 27842</strain>
    </source>
</reference>
<evidence type="ECO:0000256" key="2">
    <source>
        <dbReference type="ARBA" id="ARBA00023002"/>
    </source>
</evidence>
<dbReference type="Gene3D" id="3.40.30.10">
    <property type="entry name" value="Glutaredoxin"/>
    <property type="match status" value="1"/>
</dbReference>
<protein>
    <submittedName>
        <fullName evidence="7">Protein-disulfide isomerase</fullName>
    </submittedName>
</protein>
<dbReference type="GO" id="GO:0016491">
    <property type="term" value="F:oxidoreductase activity"/>
    <property type="evidence" value="ECO:0007669"/>
    <property type="project" value="UniProtKB-KW"/>
</dbReference>
<evidence type="ECO:0000313" key="8">
    <source>
        <dbReference type="Proteomes" id="UP000198893"/>
    </source>
</evidence>
<evidence type="ECO:0000259" key="6">
    <source>
        <dbReference type="PROSITE" id="PS51352"/>
    </source>
</evidence>
<dbReference type="InterPro" id="IPR001853">
    <property type="entry name" value="DSBA-like_thioredoxin_dom"/>
</dbReference>
<dbReference type="STRING" id="569882.SAMN04490248_109111"/>
<keyword evidence="8" id="KW-1185">Reference proteome</keyword>
<organism evidence="7 8">
    <name type="scientific">Salinihabitans flavidus</name>
    <dbReference type="NCBI Taxonomy" id="569882"/>
    <lineage>
        <taxon>Bacteria</taxon>
        <taxon>Pseudomonadati</taxon>
        <taxon>Pseudomonadota</taxon>
        <taxon>Alphaproteobacteria</taxon>
        <taxon>Rhodobacterales</taxon>
        <taxon>Roseobacteraceae</taxon>
        <taxon>Salinihabitans</taxon>
    </lineage>
</organism>
<keyword evidence="1 5" id="KW-0732">Signal</keyword>
<keyword evidence="3" id="KW-1015">Disulfide bond</keyword>
<feature type="signal peptide" evidence="5">
    <location>
        <begin position="1"/>
        <end position="20"/>
    </location>
</feature>
<evidence type="ECO:0000256" key="4">
    <source>
        <dbReference type="ARBA" id="ARBA00023284"/>
    </source>
</evidence>
<keyword evidence="4" id="KW-0676">Redox-active center</keyword>
<dbReference type="Proteomes" id="UP000198893">
    <property type="component" value="Unassembled WGS sequence"/>
</dbReference>
<dbReference type="AlphaFoldDB" id="A0A1H8RSP5"/>
<dbReference type="GO" id="GO:0016853">
    <property type="term" value="F:isomerase activity"/>
    <property type="evidence" value="ECO:0007669"/>
    <property type="project" value="UniProtKB-KW"/>
</dbReference>
<gene>
    <name evidence="7" type="ORF">SAMN04490248_109111</name>
</gene>
<name>A0A1H8RSP5_9RHOB</name>
<dbReference type="Pfam" id="PF18312">
    <property type="entry name" value="ScsC_N"/>
    <property type="match status" value="1"/>
</dbReference>
<dbReference type="PROSITE" id="PS51352">
    <property type="entry name" value="THIOREDOXIN_2"/>
    <property type="match status" value="1"/>
</dbReference>
<dbReference type="CDD" id="cd03023">
    <property type="entry name" value="DsbA_Com1_like"/>
    <property type="match status" value="1"/>
</dbReference>
<dbReference type="InterPro" id="IPR036249">
    <property type="entry name" value="Thioredoxin-like_sf"/>
</dbReference>